<dbReference type="EMBL" id="CP158298">
    <property type="protein sequence ID" value="XBV84102.1"/>
    <property type="molecule type" value="Genomic_DNA"/>
</dbReference>
<proteinExistence type="predicted"/>
<dbReference type="RefSeq" id="WP_350242131.1">
    <property type="nucleotide sequence ID" value="NZ_CP158298.1"/>
</dbReference>
<feature type="chain" id="PRO_5043829202" evidence="1">
    <location>
        <begin position="23"/>
        <end position="146"/>
    </location>
</feature>
<protein>
    <submittedName>
        <fullName evidence="2">Uncharacterized protein</fullName>
    </submittedName>
</protein>
<sequence>MNHRLRVLIAGLMLFGSPSALAMLGHQEHGIDPQAFSFALKYRYVAAKYANDILRRTMIACDETGAAPTHRCIFGIITLRKKAGEQEAYISLHDGKSGLFECGIVLPQEQARLEYVLQVTAESSTLSQKTGITTIDLTNKLKCLED</sequence>
<keyword evidence="1" id="KW-0732">Signal</keyword>
<evidence type="ECO:0000313" key="2">
    <source>
        <dbReference type="EMBL" id="XBV84102.1"/>
    </source>
</evidence>
<dbReference type="AlphaFoldDB" id="A0AAU7U773"/>
<accession>A0AAU7U773</accession>
<gene>
    <name evidence="2" type="ORF">ABOD76_03315</name>
</gene>
<reference evidence="2" key="1">
    <citation type="submission" date="2024-06" db="EMBL/GenBank/DDBJ databases">
        <title>Draft Genome Sequence of Deinococcus sonorensis Type Strain KR-87, a Biofilm Producing Representative of the Genus Deinococcus.</title>
        <authorList>
            <person name="Boren L.S."/>
            <person name="Grosso R.A."/>
            <person name="Hugenberg-Cox A.N."/>
            <person name="Hill J.T.E."/>
            <person name="Albert C.M."/>
            <person name="Tuohy J.M."/>
        </authorList>
    </citation>
    <scope>NUCLEOTIDE SEQUENCE</scope>
    <source>
        <strain evidence="2">KR-87</strain>
        <plasmid evidence="2">pDson03</plasmid>
    </source>
</reference>
<feature type="signal peptide" evidence="1">
    <location>
        <begin position="1"/>
        <end position="22"/>
    </location>
</feature>
<geneLocation type="plasmid" evidence="2">
    <name>pDson03</name>
</geneLocation>
<keyword evidence="2" id="KW-0614">Plasmid</keyword>
<dbReference type="KEGG" id="dsc:ABOD76_03315"/>
<organism evidence="2">
    <name type="scientific">Deinococcus sonorensis KR-87</name>
    <dbReference type="NCBI Taxonomy" id="694439"/>
    <lineage>
        <taxon>Bacteria</taxon>
        <taxon>Thermotogati</taxon>
        <taxon>Deinococcota</taxon>
        <taxon>Deinococci</taxon>
        <taxon>Deinococcales</taxon>
        <taxon>Deinococcaceae</taxon>
        <taxon>Deinococcus</taxon>
    </lineage>
</organism>
<evidence type="ECO:0000256" key="1">
    <source>
        <dbReference type="SAM" id="SignalP"/>
    </source>
</evidence>
<name>A0AAU7U773_9DEIO</name>